<evidence type="ECO:0000259" key="8">
    <source>
        <dbReference type="SMART" id="SM00337"/>
    </source>
</evidence>
<dbReference type="GO" id="GO:0042981">
    <property type="term" value="P:regulation of apoptotic process"/>
    <property type="evidence" value="ECO:0007669"/>
    <property type="project" value="InterPro"/>
</dbReference>
<proteinExistence type="inferred from homology"/>
<organism evidence="9 10">
    <name type="scientific">Cricetulus griseus</name>
    <name type="common">Chinese hamster</name>
    <name type="synonym">Cricetulus barabensis griseus</name>
    <dbReference type="NCBI Taxonomy" id="10029"/>
    <lineage>
        <taxon>Eukaryota</taxon>
        <taxon>Metazoa</taxon>
        <taxon>Chordata</taxon>
        <taxon>Craniata</taxon>
        <taxon>Vertebrata</taxon>
        <taxon>Euteleostomi</taxon>
        <taxon>Mammalia</taxon>
        <taxon>Eutheria</taxon>
        <taxon>Euarchontoglires</taxon>
        <taxon>Glires</taxon>
        <taxon>Rodentia</taxon>
        <taxon>Myomorpha</taxon>
        <taxon>Muroidea</taxon>
        <taxon>Cricetidae</taxon>
        <taxon>Cricetinae</taxon>
        <taxon>Cricetulus</taxon>
    </lineage>
</organism>
<comment type="similarity">
    <text evidence="2">Belongs to the Bcl-2 family.</text>
</comment>
<accession>A0A8C2MSB6</accession>
<dbReference type="GO" id="GO:0001836">
    <property type="term" value="P:release of cytochrome c from mitochondria"/>
    <property type="evidence" value="ECO:0007669"/>
    <property type="project" value="TreeGrafter"/>
</dbReference>
<evidence type="ECO:0000256" key="5">
    <source>
        <dbReference type="ARBA" id="ARBA00022989"/>
    </source>
</evidence>
<reference evidence="9" key="2">
    <citation type="submission" date="2025-09" db="UniProtKB">
        <authorList>
            <consortium name="Ensembl"/>
        </authorList>
    </citation>
    <scope>IDENTIFICATION</scope>
</reference>
<evidence type="ECO:0000256" key="2">
    <source>
        <dbReference type="ARBA" id="ARBA00009458"/>
    </source>
</evidence>
<feature type="domain" description="Bcl-2 Bcl-2 homology region 1-3" evidence="8">
    <location>
        <begin position="39"/>
        <end position="134"/>
    </location>
</feature>
<keyword evidence="4" id="KW-0053">Apoptosis</keyword>
<dbReference type="PROSITE" id="PS50062">
    <property type="entry name" value="BCL2_FAMILY"/>
    <property type="match status" value="1"/>
</dbReference>
<dbReference type="SUPFAM" id="SSF56854">
    <property type="entry name" value="Bcl-2 inhibitors of programmed cell death"/>
    <property type="match status" value="1"/>
</dbReference>
<dbReference type="Proteomes" id="UP000694386">
    <property type="component" value="Unplaced"/>
</dbReference>
<evidence type="ECO:0000313" key="9">
    <source>
        <dbReference type="Ensembl" id="ENSCGRP00001023061.1"/>
    </source>
</evidence>
<evidence type="ECO:0000256" key="3">
    <source>
        <dbReference type="ARBA" id="ARBA00022692"/>
    </source>
</evidence>
<evidence type="ECO:0000256" key="4">
    <source>
        <dbReference type="ARBA" id="ARBA00022703"/>
    </source>
</evidence>
<dbReference type="AlphaFoldDB" id="A0A8C2MSB6"/>
<evidence type="ECO:0000256" key="1">
    <source>
        <dbReference type="ARBA" id="ARBA00004308"/>
    </source>
</evidence>
<dbReference type="GO" id="GO:0051400">
    <property type="term" value="F:BH domain binding"/>
    <property type="evidence" value="ECO:0007669"/>
    <property type="project" value="TreeGrafter"/>
</dbReference>
<dbReference type="CDD" id="cd06845">
    <property type="entry name" value="Bcl-2_like"/>
    <property type="match status" value="1"/>
</dbReference>
<dbReference type="SMART" id="SM00337">
    <property type="entry name" value="BCL"/>
    <property type="match status" value="1"/>
</dbReference>
<dbReference type="InterPro" id="IPR036834">
    <property type="entry name" value="Bcl-2-like_sf"/>
</dbReference>
<dbReference type="GO" id="GO:0012505">
    <property type="term" value="C:endomembrane system"/>
    <property type="evidence" value="ECO:0007669"/>
    <property type="project" value="UniProtKB-SubCell"/>
</dbReference>
<dbReference type="InterPro" id="IPR026298">
    <property type="entry name" value="Bcl-2_fam"/>
</dbReference>
<name>A0A8C2MSB6_CRIGR</name>
<evidence type="ECO:0000256" key="7">
    <source>
        <dbReference type="SAM" id="Phobius"/>
    </source>
</evidence>
<dbReference type="GO" id="GO:0008630">
    <property type="term" value="P:intrinsic apoptotic signaling pathway in response to DNA damage"/>
    <property type="evidence" value="ECO:0007669"/>
    <property type="project" value="TreeGrafter"/>
</dbReference>
<dbReference type="Ensembl" id="ENSCGRT00001027306.1">
    <property type="protein sequence ID" value="ENSCGRP00001023061.1"/>
    <property type="gene ID" value="ENSCGRG00001021399.1"/>
</dbReference>
<dbReference type="Gene3D" id="1.10.437.10">
    <property type="entry name" value="Blc2-like"/>
    <property type="match status" value="1"/>
</dbReference>
<evidence type="ECO:0000313" key="10">
    <source>
        <dbReference type="Proteomes" id="UP000694386"/>
    </source>
</evidence>
<keyword evidence="5 7" id="KW-1133">Transmembrane helix</keyword>
<protein>
    <recommendedName>
        <fullName evidence="8">Bcl-2 Bcl-2 homology region 1-3 domain-containing protein</fullName>
    </recommendedName>
</protein>
<sequence>MDDPLLERTRRLLTDYLMFCAREPDEPEPLPRSVEAALLRSVAEQFQEQHHFFFSSFYGYKGNRVLLMTQMADAVLSDSEGFNWGRLVMLLAFAGTIVSQEQINVLLDCQLIVDLLCDRILGQHRSWLEAHGGWDGFYHFFSSHLPLDFWRSLLIKTFLYWVFATAMLFIWKRL</sequence>
<dbReference type="InterPro" id="IPR002475">
    <property type="entry name" value="Bcl2-like"/>
</dbReference>
<feature type="transmembrane region" description="Helical" evidence="7">
    <location>
        <begin position="153"/>
        <end position="171"/>
    </location>
</feature>
<dbReference type="GO" id="GO:0097192">
    <property type="term" value="P:extrinsic apoptotic signaling pathway in absence of ligand"/>
    <property type="evidence" value="ECO:0007669"/>
    <property type="project" value="TreeGrafter"/>
</dbReference>
<dbReference type="PANTHER" id="PTHR11256:SF47">
    <property type="entry name" value="BCL-2-LIKE PROTEIN 10"/>
    <property type="match status" value="1"/>
</dbReference>
<dbReference type="InterPro" id="IPR046371">
    <property type="entry name" value="Bcl-2_BH1-3"/>
</dbReference>
<dbReference type="Pfam" id="PF00452">
    <property type="entry name" value="Bcl-2"/>
    <property type="match status" value="1"/>
</dbReference>
<reference evidence="9" key="1">
    <citation type="submission" date="2025-08" db="UniProtKB">
        <authorList>
            <consortium name="Ensembl"/>
        </authorList>
    </citation>
    <scope>IDENTIFICATION</scope>
</reference>
<keyword evidence="6 7" id="KW-0472">Membrane</keyword>
<dbReference type="GO" id="GO:0005741">
    <property type="term" value="C:mitochondrial outer membrane"/>
    <property type="evidence" value="ECO:0007669"/>
    <property type="project" value="TreeGrafter"/>
</dbReference>
<dbReference type="PANTHER" id="PTHR11256">
    <property type="entry name" value="BCL-2 RELATED"/>
    <property type="match status" value="1"/>
</dbReference>
<keyword evidence="3 7" id="KW-0812">Transmembrane</keyword>
<comment type="subcellular location">
    <subcellularLocation>
        <location evidence="1">Endomembrane system</location>
    </subcellularLocation>
</comment>
<evidence type="ECO:0000256" key="6">
    <source>
        <dbReference type="ARBA" id="ARBA00023136"/>
    </source>
</evidence>